<feature type="signal peptide" evidence="1">
    <location>
        <begin position="1"/>
        <end position="19"/>
    </location>
</feature>
<dbReference type="Pfam" id="PF10677">
    <property type="entry name" value="DUF2490"/>
    <property type="match status" value="1"/>
</dbReference>
<accession>A0ABV8AL14</accession>
<dbReference type="RefSeq" id="WP_377902437.1">
    <property type="nucleotide sequence ID" value="NZ_JBHRZS010000002.1"/>
</dbReference>
<dbReference type="InterPro" id="IPR019619">
    <property type="entry name" value="DUF2490"/>
</dbReference>
<feature type="chain" id="PRO_5046712946" evidence="1">
    <location>
        <begin position="20"/>
        <end position="226"/>
    </location>
</feature>
<evidence type="ECO:0000313" key="3">
    <source>
        <dbReference type="Proteomes" id="UP001595805"/>
    </source>
</evidence>
<evidence type="ECO:0000313" key="2">
    <source>
        <dbReference type="EMBL" id="MFC3878713.1"/>
    </source>
</evidence>
<proteinExistence type="predicted"/>
<reference evidence="3" key="1">
    <citation type="journal article" date="2019" name="Int. J. Syst. Evol. Microbiol.">
        <title>The Global Catalogue of Microorganisms (GCM) 10K type strain sequencing project: providing services to taxonomists for standard genome sequencing and annotation.</title>
        <authorList>
            <consortium name="The Broad Institute Genomics Platform"/>
            <consortium name="The Broad Institute Genome Sequencing Center for Infectious Disease"/>
            <person name="Wu L."/>
            <person name="Ma J."/>
        </authorList>
    </citation>
    <scope>NUCLEOTIDE SEQUENCE [LARGE SCALE GENOMIC DNA]</scope>
    <source>
        <strain evidence="3">CCUG 60523</strain>
    </source>
</reference>
<keyword evidence="3" id="KW-1185">Reference proteome</keyword>
<protein>
    <submittedName>
        <fullName evidence="2">DUF2490 domain-containing protein</fullName>
    </submittedName>
</protein>
<gene>
    <name evidence="2" type="ORF">ACFOSV_00910</name>
</gene>
<evidence type="ECO:0000256" key="1">
    <source>
        <dbReference type="SAM" id="SignalP"/>
    </source>
</evidence>
<keyword evidence="1" id="KW-0732">Signal</keyword>
<dbReference type="EMBL" id="JBHRZS010000002">
    <property type="protein sequence ID" value="MFC3878713.1"/>
    <property type="molecule type" value="Genomic_DNA"/>
</dbReference>
<dbReference type="Proteomes" id="UP001595805">
    <property type="component" value="Unassembled WGS sequence"/>
</dbReference>
<organism evidence="2 3">
    <name type="scientific">Algoriphagus namhaensis</name>
    <dbReference type="NCBI Taxonomy" id="915353"/>
    <lineage>
        <taxon>Bacteria</taxon>
        <taxon>Pseudomonadati</taxon>
        <taxon>Bacteroidota</taxon>
        <taxon>Cytophagia</taxon>
        <taxon>Cytophagales</taxon>
        <taxon>Cyclobacteriaceae</taxon>
        <taxon>Algoriphagus</taxon>
    </lineage>
</organism>
<sequence>MKRLVVLFALILWGNACLGQQNQFFGGLFPEAAITKKLKNQRQITFKVEHQDIFFDREDREEGKVFKHYRTDLMAFYGLKLNHSKSIAFGVFHRIQDGPNANRIIQQFAAVSRIRSTRLAHRFRTDQTFTKDEDVELRLRYRIAAEFPLSGTTLEPQENYFVASNEPILSLQSGEFEIENRLVFTLGRLLTASQKLELSVDYRTDKYIQEGFRTRLWLKVGYFYTF</sequence>
<comment type="caution">
    <text evidence="2">The sequence shown here is derived from an EMBL/GenBank/DDBJ whole genome shotgun (WGS) entry which is preliminary data.</text>
</comment>
<name>A0ABV8AL14_9BACT</name>